<reference evidence="2" key="1">
    <citation type="submission" date="2014-11" db="EMBL/GenBank/DDBJ databases">
        <authorList>
            <person name="Otto D Thomas"/>
            <person name="Naeem Raeece"/>
        </authorList>
    </citation>
    <scope>NUCLEOTIDE SEQUENCE</scope>
</reference>
<dbReference type="EMBL" id="CDMZ01005760">
    <property type="protein sequence ID" value="CEM54155.1"/>
    <property type="molecule type" value="Genomic_DNA"/>
</dbReference>
<feature type="region of interest" description="Disordered" evidence="1">
    <location>
        <begin position="1"/>
        <end position="47"/>
    </location>
</feature>
<sequence length="75" mass="8472">MQYWLEKEGGEDSGSSQSPDRGAFQEGHLSFHQHDWKLDEEEEGHPGLVHKGCATGIEKVRMTQTRDKKGCKRCG</sequence>
<name>A0A0G4IAI0_9ALVE</name>
<accession>A0A0G4IAI0</accession>
<organism evidence="2">
    <name type="scientific">Chromera velia CCMP2878</name>
    <dbReference type="NCBI Taxonomy" id="1169474"/>
    <lineage>
        <taxon>Eukaryota</taxon>
        <taxon>Sar</taxon>
        <taxon>Alveolata</taxon>
        <taxon>Colpodellida</taxon>
        <taxon>Chromeraceae</taxon>
        <taxon>Chromera</taxon>
    </lineage>
</organism>
<feature type="compositionally biased region" description="Basic and acidic residues" evidence="1">
    <location>
        <begin position="1"/>
        <end position="10"/>
    </location>
</feature>
<gene>
    <name evidence="2" type="ORF">Cvel_12554</name>
</gene>
<dbReference type="VEuPathDB" id="CryptoDB:Cvel_12554"/>
<dbReference type="AlphaFoldDB" id="A0A0G4IAI0"/>
<proteinExistence type="predicted"/>
<evidence type="ECO:0000256" key="1">
    <source>
        <dbReference type="SAM" id="MobiDB-lite"/>
    </source>
</evidence>
<protein>
    <submittedName>
        <fullName evidence="2">Uncharacterized protein</fullName>
    </submittedName>
</protein>
<evidence type="ECO:0000313" key="2">
    <source>
        <dbReference type="EMBL" id="CEM54155.1"/>
    </source>
</evidence>